<dbReference type="Pfam" id="PF00589">
    <property type="entry name" value="Phage_integrase"/>
    <property type="match status" value="1"/>
</dbReference>
<proteinExistence type="inferred from homology"/>
<dbReference type="PANTHER" id="PTHR30349">
    <property type="entry name" value="PHAGE INTEGRASE-RELATED"/>
    <property type="match status" value="1"/>
</dbReference>
<dbReference type="Pfam" id="PF13495">
    <property type="entry name" value="Phage_int_SAM_4"/>
    <property type="match status" value="1"/>
</dbReference>
<accession>A0A330LLA9</accession>
<evidence type="ECO:0000256" key="5">
    <source>
        <dbReference type="PROSITE-ProRule" id="PRU01248"/>
    </source>
</evidence>
<reference evidence="9" key="1">
    <citation type="submission" date="2018-05" db="EMBL/GenBank/DDBJ databases">
        <authorList>
            <person name="Cea G.-C."/>
            <person name="William W."/>
        </authorList>
    </citation>
    <scope>NUCLEOTIDE SEQUENCE [LARGE SCALE GENOMIC DNA]</scope>
    <source>
        <strain evidence="9">DB21MT 5</strain>
    </source>
</reference>
<dbReference type="PANTHER" id="PTHR30349:SF64">
    <property type="entry name" value="PROPHAGE INTEGRASE INTD-RELATED"/>
    <property type="match status" value="1"/>
</dbReference>
<keyword evidence="9" id="KW-1185">Reference proteome</keyword>
<evidence type="ECO:0000313" key="8">
    <source>
        <dbReference type="EMBL" id="SQD77610.1"/>
    </source>
</evidence>
<dbReference type="Gene3D" id="1.10.150.130">
    <property type="match status" value="1"/>
</dbReference>
<evidence type="ECO:0000256" key="4">
    <source>
        <dbReference type="ARBA" id="ARBA00023172"/>
    </source>
</evidence>
<evidence type="ECO:0000259" key="7">
    <source>
        <dbReference type="PROSITE" id="PS51900"/>
    </source>
</evidence>
<sequence length="328" mass="37728">MDIQLAMTNSPFLETIRIDMRTKHYSIRTEKSYLYWIKKFILFNDKRHPEKMGNIEIERFLNYIATYRHVSASTQNIALCAIIYLYRHIIKVEIKDLNYKFAKQPKRLPTVLSATEIASILHHMSGKYHLITALLYGCGFRLSEALSLRIKDIDLSNHSIFVFRGKGAKDRYTLLPHSLIPALKKQIAFAQQVHDNDLHEGYGCASVPPALHKKYQNSLKSFSWQYLFPSNVRCVHPYDGYICRHHIHSSAYSKKLRPAVIASQITKRVSAHTFRHSFATQLLISGSDIRTVQELLGHTDIKTTELYTHVIGSRRAGTASPIDTINMI</sequence>
<dbReference type="PROSITE" id="PS51898">
    <property type="entry name" value="TYR_RECOMBINASE"/>
    <property type="match status" value="1"/>
</dbReference>
<evidence type="ECO:0000256" key="2">
    <source>
        <dbReference type="ARBA" id="ARBA00022908"/>
    </source>
</evidence>
<dbReference type="AlphaFoldDB" id="A0A330LLA9"/>
<dbReference type="InterPro" id="IPR044068">
    <property type="entry name" value="CB"/>
</dbReference>
<feature type="domain" description="Tyr recombinase" evidence="6">
    <location>
        <begin position="107"/>
        <end position="320"/>
    </location>
</feature>
<gene>
    <name evidence="8" type="primary">int</name>
    <name evidence="8" type="ORF">MORIYA_1132</name>
</gene>
<name>A0A330LLA9_9GAMM</name>
<dbReference type="InterPro" id="IPR002104">
    <property type="entry name" value="Integrase_catalytic"/>
</dbReference>
<comment type="similarity">
    <text evidence="1">Belongs to the 'phage' integrase family.</text>
</comment>
<dbReference type="EMBL" id="LS483250">
    <property type="protein sequence ID" value="SQD77610.1"/>
    <property type="molecule type" value="Genomic_DNA"/>
</dbReference>
<evidence type="ECO:0000259" key="6">
    <source>
        <dbReference type="PROSITE" id="PS51898"/>
    </source>
</evidence>
<dbReference type="PROSITE" id="PS51900">
    <property type="entry name" value="CB"/>
    <property type="match status" value="1"/>
</dbReference>
<dbReference type="GO" id="GO:0003677">
    <property type="term" value="F:DNA binding"/>
    <property type="evidence" value="ECO:0007669"/>
    <property type="project" value="UniProtKB-UniRule"/>
</dbReference>
<keyword evidence="2" id="KW-0229">DNA integration</keyword>
<feature type="domain" description="Core-binding (CB)" evidence="7">
    <location>
        <begin position="3"/>
        <end position="90"/>
    </location>
</feature>
<keyword evidence="3 5" id="KW-0238">DNA-binding</keyword>
<dbReference type="NCBIfam" id="TIGR02249">
    <property type="entry name" value="integrase_gron"/>
    <property type="match status" value="1"/>
</dbReference>
<dbReference type="GO" id="GO:0006310">
    <property type="term" value="P:DNA recombination"/>
    <property type="evidence" value="ECO:0007669"/>
    <property type="project" value="UniProtKB-KW"/>
</dbReference>
<dbReference type="GO" id="GO:0015074">
    <property type="term" value="P:DNA integration"/>
    <property type="evidence" value="ECO:0007669"/>
    <property type="project" value="UniProtKB-KW"/>
</dbReference>
<dbReference type="InterPro" id="IPR011010">
    <property type="entry name" value="DNA_brk_join_enz"/>
</dbReference>
<dbReference type="KEGG" id="mya:MORIYA_1132"/>
<evidence type="ECO:0000313" key="9">
    <source>
        <dbReference type="Proteomes" id="UP000250163"/>
    </source>
</evidence>
<dbReference type="InterPro" id="IPR050090">
    <property type="entry name" value="Tyrosine_recombinase_XerCD"/>
</dbReference>
<dbReference type="InterPro" id="IPR004107">
    <property type="entry name" value="Integrase_SAM-like_N"/>
</dbReference>
<evidence type="ECO:0000256" key="3">
    <source>
        <dbReference type="ARBA" id="ARBA00023125"/>
    </source>
</evidence>
<dbReference type="InterPro" id="IPR011946">
    <property type="entry name" value="Integrase_integron-type"/>
</dbReference>
<dbReference type="InterPro" id="IPR013762">
    <property type="entry name" value="Integrase-like_cat_sf"/>
</dbReference>
<organism evidence="8 9">
    <name type="scientific">Moritella yayanosii</name>
    <dbReference type="NCBI Taxonomy" id="69539"/>
    <lineage>
        <taxon>Bacteria</taxon>
        <taxon>Pseudomonadati</taxon>
        <taxon>Pseudomonadota</taxon>
        <taxon>Gammaproteobacteria</taxon>
        <taxon>Alteromonadales</taxon>
        <taxon>Moritellaceae</taxon>
        <taxon>Moritella</taxon>
    </lineage>
</organism>
<dbReference type="InterPro" id="IPR010998">
    <property type="entry name" value="Integrase_recombinase_N"/>
</dbReference>
<dbReference type="SUPFAM" id="SSF56349">
    <property type="entry name" value="DNA breaking-rejoining enzymes"/>
    <property type="match status" value="1"/>
</dbReference>
<evidence type="ECO:0000256" key="1">
    <source>
        <dbReference type="ARBA" id="ARBA00008857"/>
    </source>
</evidence>
<dbReference type="Gene3D" id="1.10.443.10">
    <property type="entry name" value="Intergrase catalytic core"/>
    <property type="match status" value="1"/>
</dbReference>
<keyword evidence="4" id="KW-0233">DNA recombination</keyword>
<dbReference type="Proteomes" id="UP000250163">
    <property type="component" value="Chromosome MORIYA"/>
</dbReference>
<protein>
    <submittedName>
        <fullName evidence="8">Integrase/recombinase</fullName>
    </submittedName>
</protein>